<feature type="region of interest" description="Disordered" evidence="1">
    <location>
        <begin position="25"/>
        <end position="49"/>
    </location>
</feature>
<proteinExistence type="predicted"/>
<comment type="caution">
    <text evidence="2">The sequence shown here is derived from an EMBL/GenBank/DDBJ whole genome shotgun (WGS) entry which is preliminary data.</text>
</comment>
<dbReference type="STRING" id="2064.TR51_03815"/>
<gene>
    <name evidence="2" type="ORF">TR51_03815</name>
</gene>
<dbReference type="SUPFAM" id="SSF109854">
    <property type="entry name" value="DinB/YfiT-like putative metalloenzymes"/>
    <property type="match status" value="1"/>
</dbReference>
<dbReference type="RefSeq" id="WP_043907978.1">
    <property type="nucleotide sequence ID" value="NZ_JXZB01000001.1"/>
</dbReference>
<feature type="compositionally biased region" description="Basic and acidic residues" evidence="1">
    <location>
        <begin position="25"/>
        <end position="35"/>
    </location>
</feature>
<dbReference type="OrthoDB" id="4548523at2"/>
<evidence type="ECO:0000256" key="1">
    <source>
        <dbReference type="SAM" id="MobiDB-lite"/>
    </source>
</evidence>
<evidence type="ECO:0000313" key="2">
    <source>
        <dbReference type="EMBL" id="KIQ66653.1"/>
    </source>
</evidence>
<accession>A0A0D0Q6C2</accession>
<dbReference type="AlphaFoldDB" id="A0A0D0Q6C2"/>
<dbReference type="Gene3D" id="1.20.120.450">
    <property type="entry name" value="dinb family like domain"/>
    <property type="match status" value="1"/>
</dbReference>
<dbReference type="InterPro" id="IPR034660">
    <property type="entry name" value="DinB/YfiT-like"/>
</dbReference>
<dbReference type="EMBL" id="JXZB01000001">
    <property type="protein sequence ID" value="KIQ66653.1"/>
    <property type="molecule type" value="Genomic_DNA"/>
</dbReference>
<protein>
    <submittedName>
        <fullName evidence="2">Uncharacterized protein</fullName>
    </submittedName>
</protein>
<dbReference type="Pfam" id="PF04978">
    <property type="entry name" value="MST"/>
    <property type="match status" value="1"/>
</dbReference>
<dbReference type="PATRIC" id="fig|2064.6.peg.854"/>
<reference evidence="2 3" key="1">
    <citation type="submission" date="2015-02" db="EMBL/GenBank/DDBJ databases">
        <title>Draft genome sequence of Kitasatospora griseola MF730-N6, a bafilomycin, terpentecin and satosporin producer.</title>
        <authorList>
            <person name="Arens J.C."/>
            <person name="Haltli B."/>
            <person name="Kerr R.G."/>
        </authorList>
    </citation>
    <scope>NUCLEOTIDE SEQUENCE [LARGE SCALE GENOMIC DNA]</scope>
    <source>
        <strain evidence="2 3">MF730-N6</strain>
    </source>
</reference>
<dbReference type="InterPro" id="IPR007061">
    <property type="entry name" value="MST-like"/>
</dbReference>
<dbReference type="Proteomes" id="UP000032066">
    <property type="component" value="Unassembled WGS sequence"/>
</dbReference>
<sequence>MTTTDPGTGLRRHLPDAREVVRWKPDGLPERDLRRSLTPTGTNPIGPVEHSADVELVHLGREFDRHRGEPVAWFRPDLGPAGLEPDTDTDTDHRATVADTCRAAWKHAEELPLDAAPSRYRVPIHLTAGTARHVGRADIVREPIDGTVGHRPGDGRTPATDDTWWYRERAAAAAAEQN</sequence>
<evidence type="ECO:0000313" key="3">
    <source>
        <dbReference type="Proteomes" id="UP000032066"/>
    </source>
</evidence>
<keyword evidence="3" id="KW-1185">Reference proteome</keyword>
<organism evidence="2 3">
    <name type="scientific">Kitasatospora griseola</name>
    <name type="common">Streptomyces griseolosporeus</name>
    <dbReference type="NCBI Taxonomy" id="2064"/>
    <lineage>
        <taxon>Bacteria</taxon>
        <taxon>Bacillati</taxon>
        <taxon>Actinomycetota</taxon>
        <taxon>Actinomycetes</taxon>
        <taxon>Kitasatosporales</taxon>
        <taxon>Streptomycetaceae</taxon>
        <taxon>Kitasatospora</taxon>
    </lineage>
</organism>
<name>A0A0D0Q6C2_KITGR</name>